<gene>
    <name evidence="1" type="ORF">B1756_04050</name>
</gene>
<evidence type="ECO:0000313" key="2">
    <source>
        <dbReference type="Proteomes" id="UP000250088"/>
    </source>
</evidence>
<protein>
    <submittedName>
        <fullName evidence="1">Uncharacterized protein</fullName>
    </submittedName>
</protein>
<sequence length="102" mass="10360">MVAAEAGTPLEDVVTGLVDVIRTSVAAVCIPIDAVRSPALCGADPIESRLLASELSVMKAVLVACETGVGSACGFVEVRSATEPPGDERAVVAKNDTDCCDL</sequence>
<dbReference type="AlphaFoldDB" id="A0A2Z2HPM8"/>
<reference evidence="2" key="1">
    <citation type="submission" date="2017-02" db="EMBL/GenBank/DDBJ databases">
        <title>Natronthermophilus aegyptiacus gen. nov.,sp. nov., an aerobic, extremely halophilic alkalithermophilic archaeon isolated from the athalassohaline Wadi An Natrun, Egypt.</title>
        <authorList>
            <person name="Zhao B."/>
        </authorList>
    </citation>
    <scope>NUCLEOTIDE SEQUENCE [LARGE SCALE GENOMIC DNA]</scope>
    <source>
        <strain evidence="2">JW/NM-HA 15</strain>
    </source>
</reference>
<keyword evidence="2" id="KW-1185">Reference proteome</keyword>
<dbReference type="Proteomes" id="UP000250088">
    <property type="component" value="Chromosome"/>
</dbReference>
<proteinExistence type="predicted"/>
<accession>A0A2Z2HPM8</accession>
<name>A0A2Z2HPM8_9EURY</name>
<dbReference type="EMBL" id="CP019893">
    <property type="protein sequence ID" value="ARS89006.1"/>
    <property type="molecule type" value="Genomic_DNA"/>
</dbReference>
<dbReference type="KEGG" id="naj:B1756_04050"/>
<evidence type="ECO:0000313" key="1">
    <source>
        <dbReference type="EMBL" id="ARS89006.1"/>
    </source>
</evidence>
<organism evidence="1 2">
    <name type="scientific">Natrarchaeobaculum aegyptiacum</name>
    <dbReference type="NCBI Taxonomy" id="745377"/>
    <lineage>
        <taxon>Archaea</taxon>
        <taxon>Methanobacteriati</taxon>
        <taxon>Methanobacteriota</taxon>
        <taxon>Stenosarchaea group</taxon>
        <taxon>Halobacteria</taxon>
        <taxon>Halobacteriales</taxon>
        <taxon>Natrialbaceae</taxon>
        <taxon>Natrarchaeobaculum</taxon>
    </lineage>
</organism>